<organism evidence="15 16">
    <name type="scientific">Leptospira idonii</name>
    <dbReference type="NCBI Taxonomy" id="1193500"/>
    <lineage>
        <taxon>Bacteria</taxon>
        <taxon>Pseudomonadati</taxon>
        <taxon>Spirochaetota</taxon>
        <taxon>Spirochaetia</taxon>
        <taxon>Leptospirales</taxon>
        <taxon>Leptospiraceae</taxon>
        <taxon>Leptospira</taxon>
    </lineage>
</organism>
<evidence type="ECO:0000256" key="13">
    <source>
        <dbReference type="SAM" id="Phobius"/>
    </source>
</evidence>
<dbReference type="Gene3D" id="3.30.565.10">
    <property type="entry name" value="Histidine kinase-like ATPase, C-terminal domain"/>
    <property type="match status" value="1"/>
</dbReference>
<feature type="transmembrane region" description="Helical" evidence="13">
    <location>
        <begin position="385"/>
        <end position="406"/>
    </location>
</feature>
<dbReference type="Pfam" id="PF13493">
    <property type="entry name" value="DUF4118"/>
    <property type="match status" value="1"/>
</dbReference>
<evidence type="ECO:0000256" key="10">
    <source>
        <dbReference type="ARBA" id="ARBA00022989"/>
    </source>
</evidence>
<dbReference type="PANTHER" id="PTHR45569:SF1">
    <property type="entry name" value="SENSOR PROTEIN KDPD"/>
    <property type="match status" value="1"/>
</dbReference>
<sequence length="867" mass="98068">MKSPQDYLLIAKQDEVKLQGKLKVFFGMSPGVGKTYSMLKEAHQLQEEGFSVLVGIVETHGRKETAELVSGLVSLPFKKIIYKDKEWNELDVETILRKRPDYVLVDELAHTNIPGSLHKKRYQDVFEILEAGINVYTTVNVQHLESQVDSVEKTLKSQVQETLPDSIMERADELVLIDIVPDELLKRLEEGKVYVPEKVPLARENFFKKENLAYLRELSLSYTAHYVEKRLPSGKERILVVISADPNCKTLLRHAKKLSLERNGDIIAIFIEPEENLTTFQKNLIRSHIRLAKELGAEVVYSYESDPAVGIISAVKEKKIHRVVIANDLNLHYIFPFFKKKLPVRLMEALPGCELIVLSSPPKVAKKDKVNLIQLLIPSSQFRSYASVLTATFTLTFINLFLYNFIGYWPISILYLFFVALTGIFYTRGPVLLSAFLSAMFWNYLFIPPRFTFYISKLEDLLMFFVFIFVALVNGSLTAKLKRNELKLRSREEKLSILYELTGALSKTSFHKNILEIGDLFFQKVFPFPVKMHLFHDNKLEPVILDPKELAVAHWVIKNGKPAGKFTETLPLAESSFYPLISPGGTAGVLNVRSDKEPTLEQEVLLNTIANQVSIALERESLSEEAKKTYLLKESEKLYNLLFNSLSHELKTPLTSIRGSASALMDPEIENDPLARKSLIEEIQESALVLNLLLGNLLDISRIESGHLSLTKDKVYPNEIITDVVGYLGRMKGNHKIIVNITGKERPLFLDRSLFGHGLFNLIYNACLYTPAYSHIWISVDVKDDGQSVWIVEDNGKGLPEDPSTVFKKFYRGEFTGKIGTGLGLAITKSIIELHGGNIIAENRKEGGARFAIELPSLALNEKPNPL</sequence>
<protein>
    <recommendedName>
        <fullName evidence="3">histidine kinase</fullName>
        <ecNumber evidence="3">2.7.13.3</ecNumber>
    </recommendedName>
</protein>
<dbReference type="InterPro" id="IPR004358">
    <property type="entry name" value="Sig_transdc_His_kin-like_C"/>
</dbReference>
<evidence type="ECO:0000313" key="15">
    <source>
        <dbReference type="EMBL" id="TGN19383.1"/>
    </source>
</evidence>
<dbReference type="FunFam" id="3.40.50.300:FF:000483">
    <property type="entry name" value="Sensor histidine kinase KdpD"/>
    <property type="match status" value="1"/>
</dbReference>
<evidence type="ECO:0000256" key="11">
    <source>
        <dbReference type="ARBA" id="ARBA00023012"/>
    </source>
</evidence>
<dbReference type="EC" id="2.7.13.3" evidence="3"/>
<keyword evidence="9" id="KW-0067">ATP-binding</keyword>
<evidence type="ECO:0000256" key="3">
    <source>
        <dbReference type="ARBA" id="ARBA00012438"/>
    </source>
</evidence>
<dbReference type="AlphaFoldDB" id="A0A4R9LYI0"/>
<dbReference type="GO" id="GO:0005524">
    <property type="term" value="F:ATP binding"/>
    <property type="evidence" value="ECO:0007669"/>
    <property type="project" value="UniProtKB-KW"/>
</dbReference>
<dbReference type="GO" id="GO:0005737">
    <property type="term" value="C:cytoplasm"/>
    <property type="evidence" value="ECO:0007669"/>
    <property type="project" value="UniProtKB-ARBA"/>
</dbReference>
<dbReference type="CDD" id="cd00075">
    <property type="entry name" value="HATPase"/>
    <property type="match status" value="1"/>
</dbReference>
<evidence type="ECO:0000256" key="4">
    <source>
        <dbReference type="ARBA" id="ARBA00022553"/>
    </source>
</evidence>
<keyword evidence="11" id="KW-0902">Two-component regulatory system</keyword>
<name>A0A4R9LYI0_9LEPT</name>
<dbReference type="InterPro" id="IPR003594">
    <property type="entry name" value="HATPase_dom"/>
</dbReference>
<dbReference type="SUPFAM" id="SSF47384">
    <property type="entry name" value="Homodimeric domain of signal transducing histidine kinase"/>
    <property type="match status" value="1"/>
</dbReference>
<dbReference type="SUPFAM" id="SSF52540">
    <property type="entry name" value="P-loop containing nucleoside triphosphate hydrolases"/>
    <property type="match status" value="1"/>
</dbReference>
<comment type="caution">
    <text evidence="15">The sequence shown here is derived from an EMBL/GenBank/DDBJ whole genome shotgun (WGS) entry which is preliminary data.</text>
</comment>
<dbReference type="InterPro" id="IPR027417">
    <property type="entry name" value="P-loop_NTPase"/>
</dbReference>
<keyword evidence="16" id="KW-1185">Reference proteome</keyword>
<dbReference type="Pfam" id="PF00512">
    <property type="entry name" value="HisKA"/>
    <property type="match status" value="1"/>
</dbReference>
<evidence type="ECO:0000256" key="6">
    <source>
        <dbReference type="ARBA" id="ARBA00022692"/>
    </source>
</evidence>
<dbReference type="Pfam" id="PF02702">
    <property type="entry name" value="KdpD"/>
    <property type="match status" value="1"/>
</dbReference>
<comment type="subcellular location">
    <subcellularLocation>
        <location evidence="2">Membrane</location>
        <topology evidence="2">Multi-pass membrane protein</topology>
    </subcellularLocation>
</comment>
<keyword evidence="4" id="KW-0597">Phosphoprotein</keyword>
<reference evidence="15" key="1">
    <citation type="journal article" date="2019" name="PLoS Negl. Trop. Dis.">
        <title>Revisiting the worldwide diversity of Leptospira species in the environment.</title>
        <authorList>
            <person name="Vincent A.T."/>
            <person name="Schiettekatte O."/>
            <person name="Bourhy P."/>
            <person name="Veyrier F.J."/>
            <person name="Picardeau M."/>
        </authorList>
    </citation>
    <scope>NUCLEOTIDE SEQUENCE [LARGE SCALE GENOMIC DNA]</scope>
    <source>
        <strain evidence="15">201300427</strain>
    </source>
</reference>
<dbReference type="OrthoDB" id="9806130at2"/>
<dbReference type="Pfam" id="PF02518">
    <property type="entry name" value="HATPase_c"/>
    <property type="match status" value="1"/>
</dbReference>
<dbReference type="Gene3D" id="3.30.450.40">
    <property type="match status" value="1"/>
</dbReference>
<evidence type="ECO:0000259" key="14">
    <source>
        <dbReference type="PROSITE" id="PS50109"/>
    </source>
</evidence>
<evidence type="ECO:0000313" key="16">
    <source>
        <dbReference type="Proteomes" id="UP000298058"/>
    </source>
</evidence>
<dbReference type="Gene3D" id="3.40.50.300">
    <property type="entry name" value="P-loop containing nucleotide triphosphate hydrolases"/>
    <property type="match status" value="1"/>
</dbReference>
<feature type="domain" description="Histidine kinase" evidence="14">
    <location>
        <begin position="645"/>
        <end position="859"/>
    </location>
</feature>
<keyword evidence="6 13" id="KW-0812">Transmembrane</keyword>
<dbReference type="PRINTS" id="PR00344">
    <property type="entry name" value="BCTRLSENSOR"/>
</dbReference>
<evidence type="ECO:0000256" key="5">
    <source>
        <dbReference type="ARBA" id="ARBA00022679"/>
    </source>
</evidence>
<dbReference type="InterPro" id="IPR052023">
    <property type="entry name" value="Histidine_kinase_KdpD"/>
</dbReference>
<dbReference type="GO" id="GO:0000155">
    <property type="term" value="F:phosphorelay sensor kinase activity"/>
    <property type="evidence" value="ECO:0007669"/>
    <property type="project" value="InterPro"/>
</dbReference>
<keyword evidence="7" id="KW-0547">Nucleotide-binding</keyword>
<keyword evidence="12 13" id="KW-0472">Membrane</keyword>
<dbReference type="Gene3D" id="1.10.287.130">
    <property type="match status" value="1"/>
</dbReference>
<gene>
    <name evidence="15" type="ORF">EHS15_08550</name>
</gene>
<evidence type="ECO:0000256" key="7">
    <source>
        <dbReference type="ARBA" id="ARBA00022741"/>
    </source>
</evidence>
<evidence type="ECO:0000256" key="9">
    <source>
        <dbReference type="ARBA" id="ARBA00022840"/>
    </source>
</evidence>
<feature type="transmembrane region" description="Helical" evidence="13">
    <location>
        <begin position="413"/>
        <end position="441"/>
    </location>
</feature>
<dbReference type="InterPro" id="IPR029016">
    <property type="entry name" value="GAF-like_dom_sf"/>
</dbReference>
<dbReference type="InterPro" id="IPR025201">
    <property type="entry name" value="KdpD_TM"/>
</dbReference>
<keyword evidence="5" id="KW-0808">Transferase</keyword>
<evidence type="ECO:0000256" key="2">
    <source>
        <dbReference type="ARBA" id="ARBA00004141"/>
    </source>
</evidence>
<keyword evidence="10 13" id="KW-1133">Transmembrane helix</keyword>
<dbReference type="Proteomes" id="UP000298058">
    <property type="component" value="Unassembled WGS sequence"/>
</dbReference>
<proteinExistence type="predicted"/>
<dbReference type="InterPro" id="IPR003661">
    <property type="entry name" value="HisK_dim/P_dom"/>
</dbReference>
<dbReference type="EMBL" id="RQHW01000031">
    <property type="protein sequence ID" value="TGN19383.1"/>
    <property type="molecule type" value="Genomic_DNA"/>
</dbReference>
<evidence type="ECO:0000256" key="12">
    <source>
        <dbReference type="ARBA" id="ARBA00023136"/>
    </source>
</evidence>
<dbReference type="InterPro" id="IPR038318">
    <property type="entry name" value="KdpD_sf"/>
</dbReference>
<dbReference type="SUPFAM" id="SSF55874">
    <property type="entry name" value="ATPase domain of HSP90 chaperone/DNA topoisomerase II/histidine kinase"/>
    <property type="match status" value="1"/>
</dbReference>
<dbReference type="InterPro" id="IPR005467">
    <property type="entry name" value="His_kinase_dom"/>
</dbReference>
<dbReference type="GO" id="GO:0005886">
    <property type="term" value="C:plasma membrane"/>
    <property type="evidence" value="ECO:0007669"/>
    <property type="project" value="TreeGrafter"/>
</dbReference>
<evidence type="ECO:0000256" key="1">
    <source>
        <dbReference type="ARBA" id="ARBA00000085"/>
    </source>
</evidence>
<dbReference type="RefSeq" id="WP_135760145.1">
    <property type="nucleotide sequence ID" value="NZ_RQHW01000031.1"/>
</dbReference>
<feature type="transmembrane region" description="Helical" evidence="13">
    <location>
        <begin position="461"/>
        <end position="481"/>
    </location>
</feature>
<dbReference type="CDD" id="cd00082">
    <property type="entry name" value="HisKA"/>
    <property type="match status" value="1"/>
</dbReference>
<accession>A0A4R9LYI0</accession>
<dbReference type="Gene3D" id="1.20.120.620">
    <property type="entry name" value="Backbone structure of the membrane domain of e. Coli histidine kinase receptor kdpd"/>
    <property type="match status" value="1"/>
</dbReference>
<dbReference type="InterPro" id="IPR036097">
    <property type="entry name" value="HisK_dim/P_sf"/>
</dbReference>
<keyword evidence="8 15" id="KW-0418">Kinase</keyword>
<dbReference type="InterPro" id="IPR003852">
    <property type="entry name" value="Sig_transdc_His_kinase_KdpD_N"/>
</dbReference>
<dbReference type="InterPro" id="IPR036890">
    <property type="entry name" value="HATPase_C_sf"/>
</dbReference>
<dbReference type="PANTHER" id="PTHR45569">
    <property type="entry name" value="SENSOR PROTEIN KDPD"/>
    <property type="match status" value="1"/>
</dbReference>
<dbReference type="PROSITE" id="PS50109">
    <property type="entry name" value="HIS_KIN"/>
    <property type="match status" value="1"/>
</dbReference>
<evidence type="ECO:0000256" key="8">
    <source>
        <dbReference type="ARBA" id="ARBA00022777"/>
    </source>
</evidence>
<dbReference type="SMART" id="SM00388">
    <property type="entry name" value="HisKA"/>
    <property type="match status" value="1"/>
</dbReference>
<dbReference type="SMART" id="SM00387">
    <property type="entry name" value="HATPase_c"/>
    <property type="match status" value="1"/>
</dbReference>
<comment type="catalytic activity">
    <reaction evidence="1">
        <text>ATP + protein L-histidine = ADP + protein N-phospho-L-histidine.</text>
        <dbReference type="EC" id="2.7.13.3"/>
    </reaction>
</comment>